<dbReference type="Proteomes" id="UP000032210">
    <property type="component" value="Unassembled WGS sequence"/>
</dbReference>
<evidence type="ECO:0000256" key="2">
    <source>
        <dbReference type="PROSITE-ProRule" id="PRU00169"/>
    </source>
</evidence>
<sequence>MTTFPGTKVLLVEDEGTIAMLIEEMLEDLECTVVASVAQLAKAMQVADVVDVDLAILDVNIAGERVFPVARILRARHIPFLFSTGYGGSGLPEEFKDCQVLHKPFAEKDLRLKIAQTLES</sequence>
<evidence type="ECO:0000313" key="5">
    <source>
        <dbReference type="Proteomes" id="UP000032210"/>
    </source>
</evidence>
<dbReference type="Gene3D" id="3.40.50.2300">
    <property type="match status" value="1"/>
</dbReference>
<feature type="domain" description="Response regulatory" evidence="3">
    <location>
        <begin position="8"/>
        <end position="118"/>
    </location>
</feature>
<dbReference type="AlphaFoldDB" id="A0A0D0S5K1"/>
<dbReference type="EMBL" id="JXCQ01000089">
    <property type="protein sequence ID" value="KIR17608.1"/>
    <property type="molecule type" value="Genomic_DNA"/>
</dbReference>
<dbReference type="PROSITE" id="PS50110">
    <property type="entry name" value="RESPONSE_REGULATORY"/>
    <property type="match status" value="1"/>
</dbReference>
<dbReference type="InterPro" id="IPR050595">
    <property type="entry name" value="Bact_response_regulator"/>
</dbReference>
<dbReference type="PATRIC" id="fig|294.125.peg.5353"/>
<dbReference type="Pfam" id="PF00072">
    <property type="entry name" value="Response_reg"/>
    <property type="match status" value="1"/>
</dbReference>
<evidence type="ECO:0000256" key="1">
    <source>
        <dbReference type="ARBA" id="ARBA00022553"/>
    </source>
</evidence>
<dbReference type="RefSeq" id="WP_043051377.1">
    <property type="nucleotide sequence ID" value="NZ_JXCQ01000089.1"/>
</dbReference>
<organism evidence="4 5">
    <name type="scientific">Pseudomonas fluorescens</name>
    <dbReference type="NCBI Taxonomy" id="294"/>
    <lineage>
        <taxon>Bacteria</taxon>
        <taxon>Pseudomonadati</taxon>
        <taxon>Pseudomonadota</taxon>
        <taxon>Gammaproteobacteria</taxon>
        <taxon>Pseudomonadales</taxon>
        <taxon>Pseudomonadaceae</taxon>
        <taxon>Pseudomonas</taxon>
    </lineage>
</organism>
<evidence type="ECO:0000313" key="4">
    <source>
        <dbReference type="EMBL" id="KIR17608.1"/>
    </source>
</evidence>
<feature type="modified residue" description="4-aspartylphosphate" evidence="2">
    <location>
        <position position="58"/>
    </location>
</feature>
<reference evidence="4 5" key="1">
    <citation type="submission" date="2015-01" db="EMBL/GenBank/DDBJ databases">
        <title>Genome sequence of the beneficial rhizobacterium Pseudomonas fluorescens 2-79.</title>
        <authorList>
            <person name="Thuermer A."/>
            <person name="Daniel R."/>
        </authorList>
    </citation>
    <scope>NUCLEOTIDE SEQUENCE [LARGE SCALE GENOMIC DNA]</scope>
    <source>
        <strain evidence="4 5">2-79</strain>
    </source>
</reference>
<dbReference type="PANTHER" id="PTHR44591:SF24">
    <property type="entry name" value="PROTEIN-GLUTAMATE METHYLESTERASE_PROTEIN-GLUTAMINE GLUTAMINASE 1"/>
    <property type="match status" value="1"/>
</dbReference>
<dbReference type="InterPro" id="IPR011006">
    <property type="entry name" value="CheY-like_superfamily"/>
</dbReference>
<dbReference type="PANTHER" id="PTHR44591">
    <property type="entry name" value="STRESS RESPONSE REGULATOR PROTEIN 1"/>
    <property type="match status" value="1"/>
</dbReference>
<name>A0A0D0S5K1_PSEFL</name>
<comment type="caution">
    <text evidence="4">The sequence shown here is derived from an EMBL/GenBank/DDBJ whole genome shotgun (WGS) entry which is preliminary data.</text>
</comment>
<dbReference type="SUPFAM" id="SSF52172">
    <property type="entry name" value="CheY-like"/>
    <property type="match status" value="1"/>
</dbReference>
<gene>
    <name evidence="4" type="ORF">PFLU3_52080</name>
</gene>
<keyword evidence="1 2" id="KW-0597">Phosphoprotein</keyword>
<dbReference type="GO" id="GO:0000160">
    <property type="term" value="P:phosphorelay signal transduction system"/>
    <property type="evidence" value="ECO:0007669"/>
    <property type="project" value="InterPro"/>
</dbReference>
<proteinExistence type="predicted"/>
<evidence type="ECO:0000259" key="3">
    <source>
        <dbReference type="PROSITE" id="PS50110"/>
    </source>
</evidence>
<accession>A0A0D0S5K1</accession>
<dbReference type="SMART" id="SM00448">
    <property type="entry name" value="REC"/>
    <property type="match status" value="1"/>
</dbReference>
<dbReference type="InterPro" id="IPR001789">
    <property type="entry name" value="Sig_transdc_resp-reg_receiver"/>
</dbReference>
<protein>
    <submittedName>
        <fullName evidence="4">Two-component response regulator</fullName>
    </submittedName>
</protein>